<evidence type="ECO:0000256" key="2">
    <source>
        <dbReference type="ARBA" id="ARBA00023239"/>
    </source>
</evidence>
<dbReference type="InterPro" id="IPR013974">
    <property type="entry name" value="SAF"/>
</dbReference>
<dbReference type="NCBIfam" id="TIGR03248">
    <property type="entry name" value="galactar-dH20"/>
    <property type="match status" value="1"/>
</dbReference>
<sequence length="516" mass="55623">METQSVRPILIQVDQCDNVAIIANEEGLEQGTMLSNGIFLQETIPMGHKVTLADLAQGDAIRRYNQVIGYASEALPAGSWVHQFRVELPKAPQLDELVYDDHPPQTLSPLEGYYFDGYRNPDGSVGTKNLLAVTTTVHCVAGVVDYIVERIEKQLLPHYPNVDGVVALNHLYGCGVAINAPAAVVPIRTLHNLAKNPNFGSEVLVVGLGCEKLQPELLLNAEHEPIAIPKQQIIMLQDEKHHGFQSMVNEVLTQANVLLGRLNQRSRERCPVSNLVVGMQCGGSDAFSGVTANPAVGYASDLLVRCGATVMFSEVTEVRDAIHLLVPRAANAKVASDLIAQMRWYDNYLAAGQTDRSANPSPGNKKGGLANVVEKALGSIAKSGTSAIVEVIAAGERPQRKGLIFAATPASDFVCGTQQLASGITLQVFTTGRGTPYGLKAIPVIKMATNSALAHRWDDLIDMNAGTIAEGLNSIEQIGQQLFEMILAVASGRHQTWAERWGLYNQLSVFNPAPIT</sequence>
<organism evidence="5 6">
    <name type="scientific">Celerinatantimonas yamalensis</name>
    <dbReference type="NCBI Taxonomy" id="559956"/>
    <lineage>
        <taxon>Bacteria</taxon>
        <taxon>Pseudomonadati</taxon>
        <taxon>Pseudomonadota</taxon>
        <taxon>Gammaproteobacteria</taxon>
        <taxon>Celerinatantimonadaceae</taxon>
        <taxon>Celerinatantimonas</taxon>
    </lineage>
</organism>
<evidence type="ECO:0000313" key="5">
    <source>
        <dbReference type="EMBL" id="MFM2486027.1"/>
    </source>
</evidence>
<dbReference type="Proteomes" id="UP001629953">
    <property type="component" value="Unassembled WGS sequence"/>
</dbReference>
<accession>A0ABW9G926</accession>
<comment type="similarity">
    <text evidence="1">Belongs to the UxaA family.</text>
</comment>
<dbReference type="PANTHER" id="PTHR30536">
    <property type="entry name" value="ALTRONATE/GALACTARATE DEHYDRATASE"/>
    <property type="match status" value="1"/>
</dbReference>
<evidence type="ECO:0000259" key="4">
    <source>
        <dbReference type="SMART" id="SM00858"/>
    </source>
</evidence>
<dbReference type="Gene3D" id="2.30.130.110">
    <property type="match status" value="1"/>
</dbReference>
<dbReference type="InterPro" id="IPR044144">
    <property type="entry name" value="SAF_UxaA/GarD"/>
</dbReference>
<dbReference type="GO" id="GO:0008867">
    <property type="term" value="F:galactarate dehydratase activity"/>
    <property type="evidence" value="ECO:0007669"/>
    <property type="project" value="UniProtKB-EC"/>
</dbReference>
<dbReference type="InterPro" id="IPR052172">
    <property type="entry name" value="UxaA_altronate/galactarate_dh"/>
</dbReference>
<gene>
    <name evidence="5" type="primary">garD</name>
    <name evidence="5" type="ORF">ABUE30_13330</name>
</gene>
<evidence type="ECO:0000313" key="6">
    <source>
        <dbReference type="Proteomes" id="UP001629953"/>
    </source>
</evidence>
<evidence type="ECO:0000256" key="3">
    <source>
        <dbReference type="NCBIfam" id="TIGR03248"/>
    </source>
</evidence>
<evidence type="ECO:0000256" key="1">
    <source>
        <dbReference type="ARBA" id="ARBA00010986"/>
    </source>
</evidence>
<dbReference type="EC" id="4.2.1.42" evidence="3"/>
<proteinExistence type="inferred from homology"/>
<dbReference type="PANTHER" id="PTHR30536:SF1">
    <property type="entry name" value="GALACTARATE DEHYDRATASE (L-THREO-FORMING)"/>
    <property type="match status" value="1"/>
</dbReference>
<dbReference type="InterPro" id="IPR048332">
    <property type="entry name" value="GD_AH_C"/>
</dbReference>
<feature type="domain" description="SAF" evidence="4">
    <location>
        <begin position="17"/>
        <end position="87"/>
    </location>
</feature>
<dbReference type="InterPro" id="IPR017654">
    <property type="entry name" value="GarD-like"/>
</dbReference>
<dbReference type="EMBL" id="JBEQCT010000006">
    <property type="protein sequence ID" value="MFM2486027.1"/>
    <property type="molecule type" value="Genomic_DNA"/>
</dbReference>
<keyword evidence="6" id="KW-1185">Reference proteome</keyword>
<keyword evidence="2 5" id="KW-0456">Lyase</keyword>
<protein>
    <recommendedName>
        <fullName evidence="3">Galactarate dehydratase</fullName>
        <ecNumber evidence="3">4.2.1.42</ecNumber>
    </recommendedName>
</protein>
<comment type="caution">
    <text evidence="5">The sequence shown here is derived from an EMBL/GenBank/DDBJ whole genome shotgun (WGS) entry which is preliminary data.</text>
</comment>
<dbReference type="Pfam" id="PF04295">
    <property type="entry name" value="GD_AH_second"/>
    <property type="match status" value="1"/>
</dbReference>
<dbReference type="SMART" id="SM00858">
    <property type="entry name" value="SAF"/>
    <property type="match status" value="1"/>
</dbReference>
<dbReference type="CDD" id="cd11613">
    <property type="entry name" value="SAF_AH_GD"/>
    <property type="match status" value="1"/>
</dbReference>
<reference evidence="5 6" key="1">
    <citation type="journal article" date="2013" name="Int. J. Syst. Evol. Microbiol.">
        <title>Celerinatantimonas yamalensis sp. nov., a cold-adapted diazotrophic bacterium from a cold permafrost brine.</title>
        <authorList>
            <person name="Shcherbakova V."/>
            <person name="Chuvilskaya N."/>
            <person name="Rivkina E."/>
            <person name="Demidov N."/>
            <person name="Uchaeva V."/>
            <person name="Suetin S."/>
            <person name="Suzina N."/>
            <person name="Gilichinsky D."/>
        </authorList>
    </citation>
    <scope>NUCLEOTIDE SEQUENCE [LARGE SCALE GENOMIC DNA]</scope>
    <source>
        <strain evidence="5 6">C7</strain>
    </source>
</reference>
<dbReference type="RefSeq" id="WP_408624289.1">
    <property type="nucleotide sequence ID" value="NZ_JBEQCT010000006.1"/>
</dbReference>
<name>A0ABW9G926_9GAMM</name>
<dbReference type="InterPro" id="IPR007392">
    <property type="entry name" value="GD_AH_second"/>
</dbReference>
<dbReference type="Pfam" id="PF20629">
    <property type="entry name" value="GD_AH_C"/>
    <property type="match status" value="1"/>
</dbReference>